<dbReference type="PANTHER" id="PTHR35385">
    <property type="entry name" value="PROTEIN B, PUTATIVE-RELATED-RELATED"/>
    <property type="match status" value="1"/>
</dbReference>
<dbReference type="PANTHER" id="PTHR35385:SF2">
    <property type="entry name" value="PROTEIN B, PUTATIVE-RELATED"/>
    <property type="match status" value="1"/>
</dbReference>
<feature type="domain" description="SWIM-type" evidence="3">
    <location>
        <begin position="404"/>
        <end position="435"/>
    </location>
</feature>
<protein>
    <recommendedName>
        <fullName evidence="3">SWIM-type domain-containing protein</fullName>
    </recommendedName>
</protein>
<comment type="caution">
    <text evidence="4">The sequence shown here is derived from an EMBL/GenBank/DDBJ whole genome shotgun (WGS) entry which is preliminary data.</text>
</comment>
<name>A0A9J6EH59_RHIMP</name>
<accession>A0A9J6EH59</accession>
<keyword evidence="1" id="KW-0862">Zinc</keyword>
<keyword evidence="1" id="KW-0863">Zinc-finger</keyword>
<organism evidence="4 5">
    <name type="scientific">Rhipicephalus microplus</name>
    <name type="common">Cattle tick</name>
    <name type="synonym">Boophilus microplus</name>
    <dbReference type="NCBI Taxonomy" id="6941"/>
    <lineage>
        <taxon>Eukaryota</taxon>
        <taxon>Metazoa</taxon>
        <taxon>Ecdysozoa</taxon>
        <taxon>Arthropoda</taxon>
        <taxon>Chelicerata</taxon>
        <taxon>Arachnida</taxon>
        <taxon>Acari</taxon>
        <taxon>Parasitiformes</taxon>
        <taxon>Ixodida</taxon>
        <taxon>Ixodoidea</taxon>
        <taxon>Ixodidae</taxon>
        <taxon>Rhipicephalinae</taxon>
        <taxon>Rhipicephalus</taxon>
        <taxon>Boophilus</taxon>
    </lineage>
</organism>
<dbReference type="AlphaFoldDB" id="A0A9J6EH59"/>
<proteinExistence type="predicted"/>
<feature type="compositionally biased region" description="Polar residues" evidence="2">
    <location>
        <begin position="479"/>
        <end position="489"/>
    </location>
</feature>
<dbReference type="PROSITE" id="PS50966">
    <property type="entry name" value="ZF_SWIM"/>
    <property type="match status" value="1"/>
</dbReference>
<evidence type="ECO:0000259" key="3">
    <source>
        <dbReference type="PROSITE" id="PS50966"/>
    </source>
</evidence>
<dbReference type="EMBL" id="JABSTU010000004">
    <property type="protein sequence ID" value="KAH8033819.1"/>
    <property type="molecule type" value="Genomic_DNA"/>
</dbReference>
<keyword evidence="1" id="KW-0479">Metal-binding</keyword>
<dbReference type="GO" id="GO:0008270">
    <property type="term" value="F:zinc ion binding"/>
    <property type="evidence" value="ECO:0007669"/>
    <property type="project" value="UniProtKB-KW"/>
</dbReference>
<sequence>MAFHKIWRCQHHTKNKKSGPRNAKCMAKVDVKIKLVTFNTKHRDKYLQREVPLSAVIRIDDRHSHSTDSADALRLLWGTRSTRQTFLRYFSEGMAPSEARRLHESKLSMKDDGPAKLANAALNPPQRTVYHWHSVWREACFGGTHIDPVLKLEEKASLYAAQVRAYIYHYLLGKAVVVVTPIMRRAHNLELAREIVFVDSTASCDTTKCTATVVLTVTEAGAVPLTVLIHKEQSTDGYLAAFKLLKEAHPLCFGGQPVMYADTAEKLEAATAELKALQHEAFVSRVLTFLRRQEEWVQLYRLDVLTRGHNTNNFAEATIRVLKDIILNRVEAFNAVALVDSVALVWEKYFESHILRHAYSRVPAHQLLYKRLLSRMPKDAAEAIQVVGQGQYIVPSATHPSSSYEVYADIGLCTCLFGKQGAFCKHQALVQKKYGGLFPNAPALSTDDRYQLGQLALGEKCPPKIFFEPFQEEEPSSSARTTEGTSAQQEEPDELQPMQGTSTQEATHVAPVPSVPDAAQLAQAQEHAYEFLEVQLRRVHSMNAHNPAYLDIVKGLGEELARVQNSSDGTGLMLAL</sequence>
<dbReference type="Proteomes" id="UP000821866">
    <property type="component" value="Chromosome 2"/>
</dbReference>
<dbReference type="InterPro" id="IPR007527">
    <property type="entry name" value="Znf_SWIM"/>
</dbReference>
<evidence type="ECO:0000256" key="1">
    <source>
        <dbReference type="PROSITE-ProRule" id="PRU00325"/>
    </source>
</evidence>
<evidence type="ECO:0000313" key="5">
    <source>
        <dbReference type="Proteomes" id="UP000821866"/>
    </source>
</evidence>
<reference evidence="4" key="1">
    <citation type="journal article" date="2020" name="Cell">
        <title>Large-Scale Comparative Analyses of Tick Genomes Elucidate Their Genetic Diversity and Vector Capacities.</title>
        <authorList>
            <consortium name="Tick Genome and Microbiome Consortium (TIGMIC)"/>
            <person name="Jia N."/>
            <person name="Wang J."/>
            <person name="Shi W."/>
            <person name="Du L."/>
            <person name="Sun Y."/>
            <person name="Zhan W."/>
            <person name="Jiang J.F."/>
            <person name="Wang Q."/>
            <person name="Zhang B."/>
            <person name="Ji P."/>
            <person name="Bell-Sakyi L."/>
            <person name="Cui X.M."/>
            <person name="Yuan T.T."/>
            <person name="Jiang B.G."/>
            <person name="Yang W.F."/>
            <person name="Lam T.T."/>
            <person name="Chang Q.C."/>
            <person name="Ding S.J."/>
            <person name="Wang X.J."/>
            <person name="Zhu J.G."/>
            <person name="Ruan X.D."/>
            <person name="Zhao L."/>
            <person name="Wei J.T."/>
            <person name="Ye R.Z."/>
            <person name="Que T.C."/>
            <person name="Du C.H."/>
            <person name="Zhou Y.H."/>
            <person name="Cheng J.X."/>
            <person name="Dai P.F."/>
            <person name="Guo W.B."/>
            <person name="Han X.H."/>
            <person name="Huang E.J."/>
            <person name="Li L.F."/>
            <person name="Wei W."/>
            <person name="Gao Y.C."/>
            <person name="Liu J.Z."/>
            <person name="Shao H.Z."/>
            <person name="Wang X."/>
            <person name="Wang C.C."/>
            <person name="Yang T.C."/>
            <person name="Huo Q.B."/>
            <person name="Li W."/>
            <person name="Chen H.Y."/>
            <person name="Chen S.E."/>
            <person name="Zhou L.G."/>
            <person name="Ni X.B."/>
            <person name="Tian J.H."/>
            <person name="Sheng Y."/>
            <person name="Liu T."/>
            <person name="Pan Y.S."/>
            <person name="Xia L.Y."/>
            <person name="Li J."/>
            <person name="Zhao F."/>
            <person name="Cao W.C."/>
        </authorList>
    </citation>
    <scope>NUCLEOTIDE SEQUENCE</scope>
    <source>
        <strain evidence="4">Rmic-2018</strain>
    </source>
</reference>
<evidence type="ECO:0000256" key="2">
    <source>
        <dbReference type="SAM" id="MobiDB-lite"/>
    </source>
</evidence>
<keyword evidence="5" id="KW-1185">Reference proteome</keyword>
<reference evidence="4" key="2">
    <citation type="submission" date="2021-09" db="EMBL/GenBank/DDBJ databases">
        <authorList>
            <person name="Jia N."/>
            <person name="Wang J."/>
            <person name="Shi W."/>
            <person name="Du L."/>
            <person name="Sun Y."/>
            <person name="Zhan W."/>
            <person name="Jiang J."/>
            <person name="Wang Q."/>
            <person name="Zhang B."/>
            <person name="Ji P."/>
            <person name="Sakyi L.B."/>
            <person name="Cui X."/>
            <person name="Yuan T."/>
            <person name="Jiang B."/>
            <person name="Yang W."/>
            <person name="Lam T.T.-Y."/>
            <person name="Chang Q."/>
            <person name="Ding S."/>
            <person name="Wang X."/>
            <person name="Zhu J."/>
            <person name="Ruan X."/>
            <person name="Zhao L."/>
            <person name="Wei J."/>
            <person name="Que T."/>
            <person name="Du C."/>
            <person name="Cheng J."/>
            <person name="Dai P."/>
            <person name="Han X."/>
            <person name="Huang E."/>
            <person name="Gao Y."/>
            <person name="Liu J."/>
            <person name="Shao H."/>
            <person name="Ye R."/>
            <person name="Li L."/>
            <person name="Wei W."/>
            <person name="Wang X."/>
            <person name="Wang C."/>
            <person name="Huo Q."/>
            <person name="Li W."/>
            <person name="Guo W."/>
            <person name="Chen H."/>
            <person name="Chen S."/>
            <person name="Zhou L."/>
            <person name="Zhou L."/>
            <person name="Ni X."/>
            <person name="Tian J."/>
            <person name="Zhou Y."/>
            <person name="Sheng Y."/>
            <person name="Liu T."/>
            <person name="Pan Y."/>
            <person name="Xia L."/>
            <person name="Li J."/>
            <person name="Zhao F."/>
            <person name="Cao W."/>
        </authorList>
    </citation>
    <scope>NUCLEOTIDE SEQUENCE</scope>
    <source>
        <strain evidence="4">Rmic-2018</strain>
        <tissue evidence="4">Larvae</tissue>
    </source>
</reference>
<evidence type="ECO:0000313" key="4">
    <source>
        <dbReference type="EMBL" id="KAH8033819.1"/>
    </source>
</evidence>
<feature type="region of interest" description="Disordered" evidence="2">
    <location>
        <begin position="471"/>
        <end position="509"/>
    </location>
</feature>
<dbReference type="VEuPathDB" id="VectorBase:LOC119187259"/>
<gene>
    <name evidence="4" type="ORF">HPB51_016538</name>
</gene>